<keyword evidence="1" id="KW-0472">Membrane</keyword>
<protein>
    <recommendedName>
        <fullName evidence="4">Adenylate cyclase</fullName>
    </recommendedName>
</protein>
<evidence type="ECO:0000313" key="3">
    <source>
        <dbReference type="Proteomes" id="UP000182409"/>
    </source>
</evidence>
<evidence type="ECO:0000313" key="2">
    <source>
        <dbReference type="EMBL" id="SEC05761.1"/>
    </source>
</evidence>
<evidence type="ECO:0008006" key="4">
    <source>
        <dbReference type="Google" id="ProtNLM"/>
    </source>
</evidence>
<gene>
    <name evidence="2" type="ORF">SAMN05443244_2536</name>
</gene>
<feature type="transmembrane region" description="Helical" evidence="1">
    <location>
        <begin position="167"/>
        <end position="186"/>
    </location>
</feature>
<keyword evidence="1" id="KW-0812">Transmembrane</keyword>
<dbReference type="AlphaFoldDB" id="A0A1H4PEG8"/>
<evidence type="ECO:0000256" key="1">
    <source>
        <dbReference type="SAM" id="Phobius"/>
    </source>
</evidence>
<dbReference type="Proteomes" id="UP000182409">
    <property type="component" value="Unassembled WGS sequence"/>
</dbReference>
<organism evidence="2 3">
    <name type="scientific">Terriglobus roseus</name>
    <dbReference type="NCBI Taxonomy" id="392734"/>
    <lineage>
        <taxon>Bacteria</taxon>
        <taxon>Pseudomonadati</taxon>
        <taxon>Acidobacteriota</taxon>
        <taxon>Terriglobia</taxon>
        <taxon>Terriglobales</taxon>
        <taxon>Acidobacteriaceae</taxon>
        <taxon>Terriglobus</taxon>
    </lineage>
</organism>
<reference evidence="2 3" key="1">
    <citation type="submission" date="2016-10" db="EMBL/GenBank/DDBJ databases">
        <authorList>
            <person name="de Groot N.N."/>
        </authorList>
    </citation>
    <scope>NUCLEOTIDE SEQUENCE [LARGE SCALE GENOMIC DNA]</scope>
    <source>
        <strain evidence="2 3">AB35.6</strain>
    </source>
</reference>
<name>A0A1H4PEG8_9BACT</name>
<keyword evidence="1" id="KW-1133">Transmembrane helix</keyword>
<sequence>MPTAHDPNTPSPAPAEERERVRAQMEKLLHSTHFRNSRRYPTLLRYIVEETLEGRGPHLKERTLGVEVFGRALDYDTASDPIVRVTVAEIRKRIAQYYHEEAHASELRIELTPGSYIPEFLPGRETEEASKHELRSEERIAEPAPWPVAVSTAEPIAPAARRKTPRLVLFSLLAALVLCLGGVAAWRLSRPSPLDVLWQPVFAASGPVTFCLPMSVKKNGPGNANTTEEAIAHALDLADKQLPASGTFFDHQLLGENVVYSDVLAMMKLESVVERQHRPVRVRLNLGTNLNDLREGPVIFLGGLSNQWTLQLLEPLRYRFAGSDAAAYYIRDAKSPESRQWSIRLRDKMTTVNRDYALVARVHSDALGQVVMIAAGIGMSGTAAAGEFLASPDSMRELQRQLGPAARDRDFEAVLQTDVVDGIAGAAKIVALDVR</sequence>
<dbReference type="EMBL" id="FNSD01000001">
    <property type="protein sequence ID" value="SEC05761.1"/>
    <property type="molecule type" value="Genomic_DNA"/>
</dbReference>
<proteinExistence type="predicted"/>
<accession>A0A1H4PEG8</accession>